<dbReference type="Proteomes" id="UP000004995">
    <property type="component" value="Unassembled WGS sequence"/>
</dbReference>
<evidence type="ECO:0000313" key="3">
    <source>
        <dbReference type="Proteomes" id="UP000004995"/>
    </source>
</evidence>
<name>K3Y0B0_SETIT</name>
<keyword evidence="1" id="KW-0812">Transmembrane</keyword>
<keyword evidence="3" id="KW-1185">Reference proteome</keyword>
<accession>K3Y0B0</accession>
<dbReference type="AlphaFoldDB" id="K3Y0B0"/>
<evidence type="ECO:0000313" key="2">
    <source>
        <dbReference type="EnsemblPlants" id="KQL10308"/>
    </source>
</evidence>
<dbReference type="HOGENOM" id="CLU_2350670_0_0_1"/>
<reference evidence="2" key="2">
    <citation type="submission" date="2018-08" db="UniProtKB">
        <authorList>
            <consortium name="EnsemblPlants"/>
        </authorList>
    </citation>
    <scope>IDENTIFICATION</scope>
    <source>
        <strain evidence="2">Yugu1</strain>
    </source>
</reference>
<dbReference type="Gramene" id="KQL10308">
    <property type="protein sequence ID" value="KQL10308"/>
    <property type="gene ID" value="SETIT_007621mg"/>
</dbReference>
<feature type="transmembrane region" description="Helical" evidence="1">
    <location>
        <begin position="46"/>
        <end position="71"/>
    </location>
</feature>
<organism evidence="2 3">
    <name type="scientific">Setaria italica</name>
    <name type="common">Foxtail millet</name>
    <name type="synonym">Panicum italicum</name>
    <dbReference type="NCBI Taxonomy" id="4555"/>
    <lineage>
        <taxon>Eukaryota</taxon>
        <taxon>Viridiplantae</taxon>
        <taxon>Streptophyta</taxon>
        <taxon>Embryophyta</taxon>
        <taxon>Tracheophyta</taxon>
        <taxon>Spermatophyta</taxon>
        <taxon>Magnoliopsida</taxon>
        <taxon>Liliopsida</taxon>
        <taxon>Poales</taxon>
        <taxon>Poaceae</taxon>
        <taxon>PACMAD clade</taxon>
        <taxon>Panicoideae</taxon>
        <taxon>Panicodae</taxon>
        <taxon>Paniceae</taxon>
        <taxon>Cenchrinae</taxon>
        <taxon>Setaria</taxon>
    </lineage>
</organism>
<dbReference type="InParanoid" id="K3Y0B0"/>
<reference evidence="3" key="1">
    <citation type="journal article" date="2012" name="Nat. Biotechnol.">
        <title>Reference genome sequence of the model plant Setaria.</title>
        <authorList>
            <person name="Bennetzen J.L."/>
            <person name="Schmutz J."/>
            <person name="Wang H."/>
            <person name="Percifield R."/>
            <person name="Hawkins J."/>
            <person name="Pontaroli A.C."/>
            <person name="Estep M."/>
            <person name="Feng L."/>
            <person name="Vaughn J.N."/>
            <person name="Grimwood J."/>
            <person name="Jenkins J."/>
            <person name="Barry K."/>
            <person name="Lindquist E."/>
            <person name="Hellsten U."/>
            <person name="Deshpande S."/>
            <person name="Wang X."/>
            <person name="Wu X."/>
            <person name="Mitros T."/>
            <person name="Triplett J."/>
            <person name="Yang X."/>
            <person name="Ye C.Y."/>
            <person name="Mauro-Herrera M."/>
            <person name="Wang L."/>
            <person name="Li P."/>
            <person name="Sharma M."/>
            <person name="Sharma R."/>
            <person name="Ronald P.C."/>
            <person name="Panaud O."/>
            <person name="Kellogg E.A."/>
            <person name="Brutnell T.P."/>
            <person name="Doust A.N."/>
            <person name="Tuskan G.A."/>
            <person name="Rokhsar D."/>
            <person name="Devos K.M."/>
        </authorList>
    </citation>
    <scope>NUCLEOTIDE SEQUENCE [LARGE SCALE GENOMIC DNA]</scope>
    <source>
        <strain evidence="3">cv. Yugu1</strain>
    </source>
</reference>
<sequence>MERVHIGDLVFYFLQGHLEQVKCWKYPWPNLWQIRDMIIHTGLEEVLIILFLPTVVVRWKILMVLLVVAVLHTTRQMTNCLSKGVNSRLYCLEIVYT</sequence>
<dbReference type="EMBL" id="AGNK02002361">
    <property type="status" value="NOT_ANNOTATED_CDS"/>
    <property type="molecule type" value="Genomic_DNA"/>
</dbReference>
<keyword evidence="1" id="KW-1133">Transmembrane helix</keyword>
<dbReference type="EnsemblPlants" id="KQL10308">
    <property type="protein sequence ID" value="KQL10308"/>
    <property type="gene ID" value="SETIT_007621mg"/>
</dbReference>
<evidence type="ECO:0000256" key="1">
    <source>
        <dbReference type="SAM" id="Phobius"/>
    </source>
</evidence>
<keyword evidence="1" id="KW-0472">Membrane</keyword>
<protein>
    <submittedName>
        <fullName evidence="2">Uncharacterized protein</fullName>
    </submittedName>
</protein>
<proteinExistence type="predicted"/>